<dbReference type="InterPro" id="IPR029063">
    <property type="entry name" value="SAM-dependent_MTases_sf"/>
</dbReference>
<name>A0A7C3WJQ2_THEPE</name>
<dbReference type="GO" id="GO:0032259">
    <property type="term" value="P:methylation"/>
    <property type="evidence" value="ECO:0007669"/>
    <property type="project" value="InterPro"/>
</dbReference>
<dbReference type="GO" id="GO:0008168">
    <property type="term" value="F:methyltransferase activity"/>
    <property type="evidence" value="ECO:0007669"/>
    <property type="project" value="InterPro"/>
</dbReference>
<dbReference type="SUPFAM" id="SSF53335">
    <property type="entry name" value="S-adenosyl-L-methionine-dependent methyltransferases"/>
    <property type="match status" value="1"/>
</dbReference>
<reference evidence="2" key="1">
    <citation type="journal article" date="2020" name="mSystems">
        <title>Genome- and Community-Level Interaction Insights into Carbon Utilization and Element Cycling Functions of Hydrothermarchaeota in Hydrothermal Sediment.</title>
        <authorList>
            <person name="Zhou Z."/>
            <person name="Liu Y."/>
            <person name="Xu W."/>
            <person name="Pan J."/>
            <person name="Luo Z.H."/>
            <person name="Li M."/>
        </authorList>
    </citation>
    <scope>NUCLEOTIDE SEQUENCE [LARGE SCALE GENOMIC DNA]</scope>
    <source>
        <strain evidence="2">SpSt-8</strain>
    </source>
</reference>
<dbReference type="Pfam" id="PF06634">
    <property type="entry name" value="DUF1156"/>
    <property type="match status" value="1"/>
</dbReference>
<dbReference type="InterPro" id="IPR002052">
    <property type="entry name" value="DNA_methylase_N6_adenine_CS"/>
</dbReference>
<gene>
    <name evidence="2" type="ORF">ENV88_01030</name>
</gene>
<dbReference type="PROSITE" id="PS00092">
    <property type="entry name" value="N6_MTASE"/>
    <property type="match status" value="1"/>
</dbReference>
<dbReference type="AlphaFoldDB" id="A0A7C3WJQ2"/>
<dbReference type="InterPro" id="IPR014455">
    <property type="entry name" value="N6_adenine_Mtase_MK1259"/>
</dbReference>
<organism evidence="2">
    <name type="scientific">Thermofilum pendens</name>
    <dbReference type="NCBI Taxonomy" id="2269"/>
    <lineage>
        <taxon>Archaea</taxon>
        <taxon>Thermoproteota</taxon>
        <taxon>Thermoprotei</taxon>
        <taxon>Thermofilales</taxon>
        <taxon>Thermofilaceae</taxon>
        <taxon>Thermofilum</taxon>
    </lineage>
</organism>
<evidence type="ECO:0000259" key="1">
    <source>
        <dbReference type="Pfam" id="PF06634"/>
    </source>
</evidence>
<dbReference type="GO" id="GO:0003676">
    <property type="term" value="F:nucleic acid binding"/>
    <property type="evidence" value="ECO:0007669"/>
    <property type="project" value="InterPro"/>
</dbReference>
<dbReference type="Gene3D" id="3.40.50.150">
    <property type="entry name" value="Vaccinia Virus protein VP39"/>
    <property type="match status" value="1"/>
</dbReference>
<dbReference type="EMBL" id="DTIB01000023">
    <property type="protein sequence ID" value="HGB24640.1"/>
    <property type="molecule type" value="Genomic_DNA"/>
</dbReference>
<proteinExistence type="predicted"/>
<accession>A0A7C3WJQ2</accession>
<evidence type="ECO:0000313" key="2">
    <source>
        <dbReference type="EMBL" id="HGB24640.1"/>
    </source>
</evidence>
<dbReference type="PIRSF" id="PIRSF009427">
    <property type="entry name" value="UCP009427_DNAmts"/>
    <property type="match status" value="1"/>
</dbReference>
<protein>
    <submittedName>
        <fullName evidence="2">DUF1156 domain-containing protein</fullName>
    </submittedName>
</protein>
<dbReference type="InterPro" id="IPR009537">
    <property type="entry name" value="DUF1156"/>
</dbReference>
<sequence length="1091" mass="123264">MASLIESPRFPVEAVNKASAAEKGAGRPKYWEMVFWWTRKPLAGARAVVAGALAPDTVEPEEFLRWVYPSYRGGEFARTPHRDSPDLPAELRERLRSVKLLDPFAGFGSIPLEAIRLGVGEVVAVELLPTAYIFLKAILEYPKAYGELRVKARAEEIRELGLEGAARRFTKAGRLSEGGEHEVPALVYDVARWGRWVIDQLGRDPDIRELYGDDVAVYIGTWEVKCPVCGRYTPLVGNWWLARVKGRRHAYMVPRAEGDEVRVEVVEGMERGAPEPNVRARQERARCLLCGSDISLYDPEAGRAYSSRREVKDRRVKERLAFYPKHAIRDWSTKLEQYLDGAIKLEELRGALARPRLLVKVKIANRDLAFEPATKEDNEKLWKALEKLKQMWGDPDIPTEPLPHYDQEFARMHLWGFDKWFKLFNPRQLLALVKLVKLIREVGRRVEEEFLFTKLYEFARATIVFDSPEVRQMRRHLVEVIRSELSKLYGGEALDIARPSTLADQLLKYSLNAFDKIFEATFKSLEVLQKPNDNELRRAKISILEEVVKIKHGKSKVDEIKKNAYRYAEAVTTYLAIVLCKHADWNSMVSGWQLSYLIAAHTLAMRGIAMVWNWGEYNPLSDYRGTWKAMTNNIIDGLSYLVSAVSGSPSRVRVLLDDATTLSKLGGERFDLIVTDPPYRGDVAYAELSDFYYVWLKRALSDSDGTSLAPRFHRDALIYSTQWEALSVSEVSYSEGRAEFFGLSGEEHYRRLMADAFKRMSELVKDGGAIVTYFAHSSPEAWMELVEAGWERARLRVSAAWSVVSESEERVTARGKTALASSIVVVWRKRGDSAPRMAEYSDVRAKAEESAARALRHAVASKLEPADVFLATMVGALSELTSYDKLTRFGREMGARDIVRESYAVATRVVAGATEAVSSPEALLYLACKALYRRHARSPAREIVLSSQDIIVLSYGLTGKEREAEGVKRFVASHILKPTAATGAEVSKQKAFKLLEPLNTSIDTVRELLGERGVDPVKLVASNRELNTVDVLHLLEYYARMGKKEFDSAYRELLGISPSLVREALEVTRVIAGMDGDPEKYLCTSLLDKLR</sequence>
<comment type="caution">
    <text evidence="2">The sequence shown here is derived from an EMBL/GenBank/DDBJ whole genome shotgun (WGS) entry which is preliminary data.</text>
</comment>
<feature type="domain" description="DUF1156" evidence="1">
    <location>
        <begin position="10"/>
        <end position="62"/>
    </location>
</feature>